<evidence type="ECO:0000256" key="2">
    <source>
        <dbReference type="ARBA" id="ARBA00022630"/>
    </source>
</evidence>
<name>A0ABV7H6X6_9BURK</name>
<dbReference type="SUPFAM" id="SSF50475">
    <property type="entry name" value="FMN-binding split barrel"/>
    <property type="match status" value="1"/>
</dbReference>
<reference evidence="6" key="1">
    <citation type="journal article" date="2019" name="Int. J. Syst. Evol. Microbiol.">
        <title>The Global Catalogue of Microorganisms (GCM) 10K type strain sequencing project: providing services to taxonomists for standard genome sequencing and annotation.</title>
        <authorList>
            <consortium name="The Broad Institute Genomics Platform"/>
            <consortium name="The Broad Institute Genome Sequencing Center for Infectious Disease"/>
            <person name="Wu L."/>
            <person name="Ma J."/>
        </authorList>
    </citation>
    <scope>NUCLEOTIDE SEQUENCE [LARGE SCALE GENOMIC DNA]</scope>
    <source>
        <strain evidence="6">KCTC 52168</strain>
    </source>
</reference>
<accession>A0ABV7H6X6</accession>
<dbReference type="RefSeq" id="WP_377304042.1">
    <property type="nucleotide sequence ID" value="NZ_CP180191.1"/>
</dbReference>
<dbReference type="InterPro" id="IPR002563">
    <property type="entry name" value="Flavin_Rdtase-like_dom"/>
</dbReference>
<dbReference type="InterPro" id="IPR012349">
    <property type="entry name" value="Split_barrel_FMN-bd"/>
</dbReference>
<protein>
    <submittedName>
        <fullName evidence="5">Flavin reductase family protein</fullName>
        <ecNumber evidence="5">1.5.1.-</ecNumber>
    </submittedName>
</protein>
<gene>
    <name evidence="5" type="ORF">ACFOEN_11515</name>
</gene>
<evidence type="ECO:0000256" key="3">
    <source>
        <dbReference type="ARBA" id="ARBA00038054"/>
    </source>
</evidence>
<comment type="caution">
    <text evidence="5">The sequence shown here is derived from an EMBL/GenBank/DDBJ whole genome shotgun (WGS) entry which is preliminary data.</text>
</comment>
<keyword evidence="5" id="KW-0560">Oxidoreductase</keyword>
<organism evidence="5 6">
    <name type="scientific">Piscinibacterium candidicorallinum</name>
    <dbReference type="NCBI Taxonomy" id="1793872"/>
    <lineage>
        <taxon>Bacteria</taxon>
        <taxon>Pseudomonadati</taxon>
        <taxon>Pseudomonadota</taxon>
        <taxon>Betaproteobacteria</taxon>
        <taxon>Burkholderiales</taxon>
        <taxon>Piscinibacterium</taxon>
    </lineage>
</organism>
<dbReference type="SMART" id="SM00903">
    <property type="entry name" value="Flavin_Reduct"/>
    <property type="match status" value="1"/>
</dbReference>
<feature type="domain" description="Flavin reductase like" evidence="4">
    <location>
        <begin position="22"/>
        <end position="171"/>
    </location>
</feature>
<dbReference type="EC" id="1.5.1.-" evidence="5"/>
<proteinExistence type="inferred from homology"/>
<dbReference type="GO" id="GO:0016491">
    <property type="term" value="F:oxidoreductase activity"/>
    <property type="evidence" value="ECO:0007669"/>
    <property type="project" value="UniProtKB-KW"/>
</dbReference>
<comment type="similarity">
    <text evidence="3">Belongs to the flavoredoxin family.</text>
</comment>
<evidence type="ECO:0000313" key="6">
    <source>
        <dbReference type="Proteomes" id="UP001595556"/>
    </source>
</evidence>
<keyword evidence="2" id="KW-0285">Flavoprotein</keyword>
<dbReference type="Gene3D" id="2.30.110.10">
    <property type="entry name" value="Electron Transport, Fmn-binding Protein, Chain A"/>
    <property type="match status" value="1"/>
</dbReference>
<dbReference type="Proteomes" id="UP001595556">
    <property type="component" value="Unassembled WGS sequence"/>
</dbReference>
<dbReference type="PANTHER" id="PTHR43567">
    <property type="entry name" value="FLAVOREDOXIN-RELATED-RELATED"/>
    <property type="match status" value="1"/>
</dbReference>
<dbReference type="EMBL" id="JBHRTI010000004">
    <property type="protein sequence ID" value="MFC3148269.1"/>
    <property type="molecule type" value="Genomic_DNA"/>
</dbReference>
<dbReference type="PANTHER" id="PTHR43567:SF1">
    <property type="entry name" value="FLAVOREDOXIN"/>
    <property type="match status" value="1"/>
</dbReference>
<keyword evidence="6" id="KW-1185">Reference proteome</keyword>
<comment type="cofactor">
    <cofactor evidence="1">
        <name>FMN</name>
        <dbReference type="ChEBI" id="CHEBI:58210"/>
    </cofactor>
</comment>
<sequence>MRSLLQARPEHVQPVELAKAYRLMNHGPTVLVSSSHAGRSNVMAAAWSMPLDFTPPKVCVVIDKSTLTRRLVEASGQFTLAVPSRAAAAATLAVGRTSGSALPMDEDKFEHYGLSFHAGQLGAPLPADCLAWLECEVIDEPHNQQVYDLFIGEVRHAWADTRVFRDGHWHAGGESLQSIHYIAGGSFFAASESFVTEPLQPCAPSSHSD</sequence>
<dbReference type="InterPro" id="IPR052174">
    <property type="entry name" value="Flavoredoxin"/>
</dbReference>
<evidence type="ECO:0000259" key="4">
    <source>
        <dbReference type="SMART" id="SM00903"/>
    </source>
</evidence>
<dbReference type="Pfam" id="PF01613">
    <property type="entry name" value="Flavin_Reduct"/>
    <property type="match status" value="1"/>
</dbReference>
<evidence type="ECO:0000313" key="5">
    <source>
        <dbReference type="EMBL" id="MFC3148269.1"/>
    </source>
</evidence>
<evidence type="ECO:0000256" key="1">
    <source>
        <dbReference type="ARBA" id="ARBA00001917"/>
    </source>
</evidence>